<evidence type="ECO:0000256" key="1">
    <source>
        <dbReference type="SAM" id="SignalP"/>
    </source>
</evidence>
<gene>
    <name evidence="2" type="ORF">Poly41_69580</name>
</gene>
<proteinExistence type="predicted"/>
<feature type="chain" id="PRO_5022670514" evidence="1">
    <location>
        <begin position="23"/>
        <end position="310"/>
    </location>
</feature>
<sequence length="310" mass="35264" precursor="true">MNSQIGCLVCAFVLTASSAAQTTAPARYLSPLECDYLGRVGPKNIVQLGETKFQVSQRGLDEYNQFSISKETQIAGVNVGSFIFKSMPTREGLDNGTYSKKLHFDIYDYGNLNGNKEKELIQAGDNIYVTFLVRFVTSAPVPTPGSQFDNDNGKFRRNLFFQFWPGGVVTHLYSHAPDSPEGKANKFGYVSVLTDNFGVNKYVVSDRFEVEQNKWYRMYFQYRPAVQNGRILAKMAEHRKGLQTEEMTTILDLRDNTLYEHKSARRILPTFGNYHWGGCPHRVETHFTEIRVTKEPVQHHFLSAGQDDNQ</sequence>
<name>A0A5C6CUB9_9BACT</name>
<feature type="signal peptide" evidence="1">
    <location>
        <begin position="1"/>
        <end position="22"/>
    </location>
</feature>
<dbReference type="AlphaFoldDB" id="A0A5C6CUB9"/>
<evidence type="ECO:0000313" key="3">
    <source>
        <dbReference type="Proteomes" id="UP000319143"/>
    </source>
</evidence>
<dbReference type="EMBL" id="SJPV01000032">
    <property type="protein sequence ID" value="TWU28018.1"/>
    <property type="molecule type" value="Genomic_DNA"/>
</dbReference>
<protein>
    <submittedName>
        <fullName evidence="2">Uncharacterized protein</fullName>
    </submittedName>
</protein>
<organism evidence="2 3">
    <name type="scientific">Novipirellula artificiosorum</name>
    <dbReference type="NCBI Taxonomy" id="2528016"/>
    <lineage>
        <taxon>Bacteria</taxon>
        <taxon>Pseudomonadati</taxon>
        <taxon>Planctomycetota</taxon>
        <taxon>Planctomycetia</taxon>
        <taxon>Pirellulales</taxon>
        <taxon>Pirellulaceae</taxon>
        <taxon>Novipirellula</taxon>
    </lineage>
</organism>
<evidence type="ECO:0000313" key="2">
    <source>
        <dbReference type="EMBL" id="TWU28018.1"/>
    </source>
</evidence>
<keyword evidence="1" id="KW-0732">Signal</keyword>
<dbReference type="Proteomes" id="UP000319143">
    <property type="component" value="Unassembled WGS sequence"/>
</dbReference>
<reference evidence="2 3" key="1">
    <citation type="submission" date="2019-02" db="EMBL/GenBank/DDBJ databases">
        <title>Deep-cultivation of Planctomycetes and their phenomic and genomic characterization uncovers novel biology.</title>
        <authorList>
            <person name="Wiegand S."/>
            <person name="Jogler M."/>
            <person name="Boedeker C."/>
            <person name="Pinto D."/>
            <person name="Vollmers J."/>
            <person name="Rivas-Marin E."/>
            <person name="Kohn T."/>
            <person name="Peeters S.H."/>
            <person name="Heuer A."/>
            <person name="Rast P."/>
            <person name="Oberbeckmann S."/>
            <person name="Bunk B."/>
            <person name="Jeske O."/>
            <person name="Meyerdierks A."/>
            <person name="Storesund J.E."/>
            <person name="Kallscheuer N."/>
            <person name="Luecker S."/>
            <person name="Lage O.M."/>
            <person name="Pohl T."/>
            <person name="Merkel B.J."/>
            <person name="Hornburger P."/>
            <person name="Mueller R.-W."/>
            <person name="Bruemmer F."/>
            <person name="Labrenz M."/>
            <person name="Spormann A.M."/>
            <person name="Op Den Camp H."/>
            <person name="Overmann J."/>
            <person name="Amann R."/>
            <person name="Jetten M.S.M."/>
            <person name="Mascher T."/>
            <person name="Medema M.H."/>
            <person name="Devos D.P."/>
            <person name="Kaster A.-K."/>
            <person name="Ovreas L."/>
            <person name="Rohde M."/>
            <person name="Galperin M.Y."/>
            <person name="Jogler C."/>
        </authorList>
    </citation>
    <scope>NUCLEOTIDE SEQUENCE [LARGE SCALE GENOMIC DNA]</scope>
    <source>
        <strain evidence="2 3">Poly41</strain>
    </source>
</reference>
<comment type="caution">
    <text evidence="2">The sequence shown here is derived from an EMBL/GenBank/DDBJ whole genome shotgun (WGS) entry which is preliminary data.</text>
</comment>
<dbReference type="RefSeq" id="WP_146531598.1">
    <property type="nucleotide sequence ID" value="NZ_SJPV01000032.1"/>
</dbReference>
<keyword evidence="3" id="KW-1185">Reference proteome</keyword>
<accession>A0A5C6CUB9</accession>